<keyword evidence="3" id="KW-1185">Reference proteome</keyword>
<feature type="domain" description="Rhodanese" evidence="1">
    <location>
        <begin position="21"/>
        <end position="105"/>
    </location>
</feature>
<sequence length="105" mass="11445">MIAKLKRLLGIKPAPNYNELLEEGGLIIDVRTKAEFVGGHIKGSKNMPLQNLGTSLTSLKDKDKPIITCCASGMRSASAKNLLKSRGFTRVYNGGSWARLQEKIS</sequence>
<evidence type="ECO:0000259" key="1">
    <source>
        <dbReference type="PROSITE" id="PS50206"/>
    </source>
</evidence>
<dbReference type="InterPro" id="IPR050229">
    <property type="entry name" value="GlpE_sulfurtransferase"/>
</dbReference>
<evidence type="ECO:0000313" key="2">
    <source>
        <dbReference type="EMBL" id="MBI6120089.1"/>
    </source>
</evidence>
<organism evidence="2 3">
    <name type="scientific">Salegentibacter maritimus</name>
    <dbReference type="NCBI Taxonomy" id="2794347"/>
    <lineage>
        <taxon>Bacteria</taxon>
        <taxon>Pseudomonadati</taxon>
        <taxon>Bacteroidota</taxon>
        <taxon>Flavobacteriia</taxon>
        <taxon>Flavobacteriales</taxon>
        <taxon>Flavobacteriaceae</taxon>
        <taxon>Salegentibacter</taxon>
    </lineage>
</organism>
<proteinExistence type="predicted"/>
<dbReference type="PANTHER" id="PTHR43031:SF1">
    <property type="entry name" value="PYRIDINE NUCLEOTIDE-DISULPHIDE OXIDOREDUCTASE"/>
    <property type="match status" value="1"/>
</dbReference>
<dbReference type="CDD" id="cd00158">
    <property type="entry name" value="RHOD"/>
    <property type="match status" value="1"/>
</dbReference>
<dbReference type="Proteomes" id="UP000635665">
    <property type="component" value="Unassembled WGS sequence"/>
</dbReference>
<dbReference type="SMART" id="SM00450">
    <property type="entry name" value="RHOD"/>
    <property type="match status" value="1"/>
</dbReference>
<reference evidence="2 3" key="1">
    <citation type="submission" date="2020-12" db="EMBL/GenBank/DDBJ databases">
        <title>Salegentibacter orientalis sp. nov., isolated from costal sediment.</title>
        <authorList>
            <person name="Lian F.-B."/>
        </authorList>
    </citation>
    <scope>NUCLEOTIDE SEQUENCE [LARGE SCALE GENOMIC DNA]</scope>
    <source>
        <strain evidence="2 3">F60176</strain>
    </source>
</reference>
<dbReference type="InterPro" id="IPR036873">
    <property type="entry name" value="Rhodanese-like_dom_sf"/>
</dbReference>
<name>A0ABS0TGB5_9FLAO</name>
<dbReference type="SUPFAM" id="SSF52821">
    <property type="entry name" value="Rhodanese/Cell cycle control phosphatase"/>
    <property type="match status" value="1"/>
</dbReference>
<comment type="caution">
    <text evidence="2">The sequence shown here is derived from an EMBL/GenBank/DDBJ whole genome shotgun (WGS) entry which is preliminary data.</text>
</comment>
<gene>
    <name evidence="2" type="ORF">I6U50_08645</name>
</gene>
<protein>
    <submittedName>
        <fullName evidence="2">Rhodanese-like domain-containing protein</fullName>
    </submittedName>
</protein>
<dbReference type="Gene3D" id="3.40.250.10">
    <property type="entry name" value="Rhodanese-like domain"/>
    <property type="match status" value="1"/>
</dbReference>
<dbReference type="RefSeq" id="WP_198638541.1">
    <property type="nucleotide sequence ID" value="NZ_JAEHNY010000006.1"/>
</dbReference>
<dbReference type="PROSITE" id="PS50206">
    <property type="entry name" value="RHODANESE_3"/>
    <property type="match status" value="1"/>
</dbReference>
<dbReference type="Pfam" id="PF00581">
    <property type="entry name" value="Rhodanese"/>
    <property type="match status" value="1"/>
</dbReference>
<dbReference type="PANTHER" id="PTHR43031">
    <property type="entry name" value="FAD-DEPENDENT OXIDOREDUCTASE"/>
    <property type="match status" value="1"/>
</dbReference>
<evidence type="ECO:0000313" key="3">
    <source>
        <dbReference type="Proteomes" id="UP000635665"/>
    </source>
</evidence>
<dbReference type="EMBL" id="JAEHNY010000006">
    <property type="protein sequence ID" value="MBI6120089.1"/>
    <property type="molecule type" value="Genomic_DNA"/>
</dbReference>
<dbReference type="InterPro" id="IPR001763">
    <property type="entry name" value="Rhodanese-like_dom"/>
</dbReference>
<accession>A0ABS0TGB5</accession>